<proteinExistence type="predicted"/>
<organism evidence="1 2">
    <name type="scientific">Ameca splendens</name>
    <dbReference type="NCBI Taxonomy" id="208324"/>
    <lineage>
        <taxon>Eukaryota</taxon>
        <taxon>Metazoa</taxon>
        <taxon>Chordata</taxon>
        <taxon>Craniata</taxon>
        <taxon>Vertebrata</taxon>
        <taxon>Euteleostomi</taxon>
        <taxon>Actinopterygii</taxon>
        <taxon>Neopterygii</taxon>
        <taxon>Teleostei</taxon>
        <taxon>Neoteleostei</taxon>
        <taxon>Acanthomorphata</taxon>
        <taxon>Ovalentaria</taxon>
        <taxon>Atherinomorphae</taxon>
        <taxon>Cyprinodontiformes</taxon>
        <taxon>Goodeidae</taxon>
        <taxon>Ameca</taxon>
    </lineage>
</organism>
<accession>A0ABV0YQP5</accession>
<dbReference type="Proteomes" id="UP001469553">
    <property type="component" value="Unassembled WGS sequence"/>
</dbReference>
<comment type="caution">
    <text evidence="1">The sequence shown here is derived from an EMBL/GenBank/DDBJ whole genome shotgun (WGS) entry which is preliminary data.</text>
</comment>
<dbReference type="EMBL" id="JAHRIP010039310">
    <property type="protein sequence ID" value="MEQ2295999.1"/>
    <property type="molecule type" value="Genomic_DNA"/>
</dbReference>
<sequence>MNYLPILLCKPAQAQSYWIKRFYEQQCLILATQLDLHMNFDRAFVANVPFHCSLAVCLGSLSIWKVNLHLSVKCFVALNRFYSRIAMHFESDQLSCPSRRKTSPQHDAATTMFLSEKCSFRVMCSVKFLSHTMFLCRAKVDWIALDFLLVH</sequence>
<evidence type="ECO:0000313" key="1">
    <source>
        <dbReference type="EMBL" id="MEQ2295999.1"/>
    </source>
</evidence>
<keyword evidence="2" id="KW-1185">Reference proteome</keyword>
<evidence type="ECO:0000313" key="2">
    <source>
        <dbReference type="Proteomes" id="UP001469553"/>
    </source>
</evidence>
<name>A0ABV0YQP5_9TELE</name>
<gene>
    <name evidence="1" type="ORF">AMECASPLE_020348</name>
</gene>
<protein>
    <submittedName>
        <fullName evidence="1">Uncharacterized protein</fullName>
    </submittedName>
</protein>
<reference evidence="1 2" key="1">
    <citation type="submission" date="2021-06" db="EMBL/GenBank/DDBJ databases">
        <authorList>
            <person name="Palmer J.M."/>
        </authorList>
    </citation>
    <scope>NUCLEOTIDE SEQUENCE [LARGE SCALE GENOMIC DNA]</scope>
    <source>
        <strain evidence="1 2">AS_MEX2019</strain>
        <tissue evidence="1">Muscle</tissue>
    </source>
</reference>